<dbReference type="EMBL" id="LDRT01000122">
    <property type="protein sequence ID" value="KTR90521.1"/>
    <property type="molecule type" value="Genomic_DNA"/>
</dbReference>
<dbReference type="Proteomes" id="UP000075025">
    <property type="component" value="Unassembled WGS sequence"/>
</dbReference>
<dbReference type="AlphaFoldDB" id="A0A147ETY6"/>
<evidence type="ECO:0000313" key="1">
    <source>
        <dbReference type="EMBL" id="KTR90521.1"/>
    </source>
</evidence>
<proteinExistence type="predicted"/>
<reference evidence="1 2" key="1">
    <citation type="journal article" date="2016" name="Front. Microbiol.">
        <title>Genomic Resource of Rice Seed Associated Bacteria.</title>
        <authorList>
            <person name="Midha S."/>
            <person name="Bansal K."/>
            <person name="Sharma S."/>
            <person name="Kumar N."/>
            <person name="Patil P.P."/>
            <person name="Chaudhry V."/>
            <person name="Patil P.B."/>
        </authorList>
    </citation>
    <scope>NUCLEOTIDE SEQUENCE [LARGE SCALE GENOMIC DNA]</scope>
    <source>
        <strain evidence="1 2">NS220</strain>
    </source>
</reference>
<dbReference type="PATRIC" id="fig|2033.6.peg.553"/>
<protein>
    <submittedName>
        <fullName evidence="1">Uncharacterized protein</fullName>
    </submittedName>
</protein>
<gene>
    <name evidence="1" type="ORF">NS220_15205</name>
</gene>
<name>A0A147ETY6_MICTE</name>
<accession>A0A147ETY6</accession>
<evidence type="ECO:0000313" key="2">
    <source>
        <dbReference type="Proteomes" id="UP000075025"/>
    </source>
</evidence>
<sequence>MDAMSTPASEVYRVAGEKRSGNGLRWAATVVMGLFDAGTDAPSVSEVVIRRVDGSLVKRLPAGDVEHFEKQLTEVTADLDALDAVPFARKWIAEPEEDQAE</sequence>
<comment type="caution">
    <text evidence="1">The sequence shown here is derived from an EMBL/GenBank/DDBJ whole genome shotgun (WGS) entry which is preliminary data.</text>
</comment>
<organism evidence="1 2">
    <name type="scientific">Microbacterium testaceum</name>
    <name type="common">Aureobacterium testaceum</name>
    <name type="synonym">Brevibacterium testaceum</name>
    <dbReference type="NCBI Taxonomy" id="2033"/>
    <lineage>
        <taxon>Bacteria</taxon>
        <taxon>Bacillati</taxon>
        <taxon>Actinomycetota</taxon>
        <taxon>Actinomycetes</taxon>
        <taxon>Micrococcales</taxon>
        <taxon>Microbacteriaceae</taxon>
        <taxon>Microbacterium</taxon>
    </lineage>
</organism>